<dbReference type="EMBL" id="JACWMW010000001">
    <property type="protein sequence ID" value="MBD1384287.1"/>
    <property type="molecule type" value="Genomic_DNA"/>
</dbReference>
<accession>A0ABR7X3E0</accession>
<dbReference type="RefSeq" id="WP_191174171.1">
    <property type="nucleotide sequence ID" value="NZ_JACWMW010000001.1"/>
</dbReference>
<keyword evidence="3" id="KW-1185">Reference proteome</keyword>
<evidence type="ECO:0000259" key="1">
    <source>
        <dbReference type="Pfam" id="PF19780"/>
    </source>
</evidence>
<dbReference type="InterPro" id="IPR046232">
    <property type="entry name" value="DUF6265"/>
</dbReference>
<gene>
    <name evidence="2" type="ORF">IDJ75_03280</name>
</gene>
<proteinExistence type="predicted"/>
<feature type="domain" description="DUF6265" evidence="1">
    <location>
        <begin position="26"/>
        <end position="132"/>
    </location>
</feature>
<reference evidence="2 3" key="1">
    <citation type="submission" date="2020-09" db="EMBL/GenBank/DDBJ databases">
        <title>Novel species of Mucilaginibacter isolated from a glacier on the Tibetan Plateau.</title>
        <authorList>
            <person name="Liu Q."/>
            <person name="Xin Y.-H."/>
        </authorList>
    </citation>
    <scope>NUCLEOTIDE SEQUENCE [LARGE SCALE GENOMIC DNA]</scope>
    <source>
        <strain evidence="2 3">CGMCC 1.13878</strain>
    </source>
</reference>
<evidence type="ECO:0000313" key="2">
    <source>
        <dbReference type="EMBL" id="MBD1384287.1"/>
    </source>
</evidence>
<protein>
    <recommendedName>
        <fullName evidence="1">DUF6265 domain-containing protein</fullName>
    </recommendedName>
</protein>
<dbReference type="Pfam" id="PF19780">
    <property type="entry name" value="DUF6265"/>
    <property type="match status" value="1"/>
</dbReference>
<dbReference type="Proteomes" id="UP000618754">
    <property type="component" value="Unassembled WGS sequence"/>
</dbReference>
<name>A0ABR7X3E0_9SPHI</name>
<organism evidence="2 3">
    <name type="scientific">Mucilaginibacter rigui</name>
    <dbReference type="NCBI Taxonomy" id="534635"/>
    <lineage>
        <taxon>Bacteria</taxon>
        <taxon>Pseudomonadati</taxon>
        <taxon>Bacteroidota</taxon>
        <taxon>Sphingobacteriia</taxon>
        <taxon>Sphingobacteriales</taxon>
        <taxon>Sphingobacteriaceae</taxon>
        <taxon>Mucilaginibacter</taxon>
    </lineage>
</organism>
<comment type="caution">
    <text evidence="2">The sequence shown here is derived from an EMBL/GenBank/DDBJ whole genome shotgun (WGS) entry which is preliminary data.</text>
</comment>
<sequence length="148" mass="17113">MKIIPGLLICIMFCNTLPNKTIKDLHFLNGTWKVENKQSYETWKMNNDSSLEGNSYKIKDGNKRIDEYLAIKAVAGKLIYTARVLNQNNGQPVDFTMNVSVTDKFSFENMEHDFPKKIQYTKLNDTTLFIAVLGENDKGFSYRMIKQK</sequence>
<evidence type="ECO:0000313" key="3">
    <source>
        <dbReference type="Proteomes" id="UP000618754"/>
    </source>
</evidence>